<name>A0A1H3PP90_9PSEU</name>
<dbReference type="AlphaFoldDB" id="A0A1H3PP90"/>
<dbReference type="GO" id="GO:0000976">
    <property type="term" value="F:transcription cis-regulatory region binding"/>
    <property type="evidence" value="ECO:0007669"/>
    <property type="project" value="TreeGrafter"/>
</dbReference>
<dbReference type="PROSITE" id="PS50977">
    <property type="entry name" value="HTH_TETR_2"/>
    <property type="match status" value="1"/>
</dbReference>
<evidence type="ECO:0000256" key="1">
    <source>
        <dbReference type="ARBA" id="ARBA00022491"/>
    </source>
</evidence>
<dbReference type="EMBL" id="FNON01000008">
    <property type="protein sequence ID" value="SDZ03042.1"/>
    <property type="molecule type" value="Genomic_DNA"/>
</dbReference>
<evidence type="ECO:0000313" key="8">
    <source>
        <dbReference type="Proteomes" id="UP000199515"/>
    </source>
</evidence>
<dbReference type="PANTHER" id="PTHR30055">
    <property type="entry name" value="HTH-TYPE TRANSCRIPTIONAL REGULATOR RUTR"/>
    <property type="match status" value="1"/>
</dbReference>
<dbReference type="SUPFAM" id="SSF46689">
    <property type="entry name" value="Homeodomain-like"/>
    <property type="match status" value="1"/>
</dbReference>
<dbReference type="PROSITE" id="PS01081">
    <property type="entry name" value="HTH_TETR_1"/>
    <property type="match status" value="1"/>
</dbReference>
<organism evidence="7 8">
    <name type="scientific">Amycolatopsis xylanica</name>
    <dbReference type="NCBI Taxonomy" id="589385"/>
    <lineage>
        <taxon>Bacteria</taxon>
        <taxon>Bacillati</taxon>
        <taxon>Actinomycetota</taxon>
        <taxon>Actinomycetes</taxon>
        <taxon>Pseudonocardiales</taxon>
        <taxon>Pseudonocardiaceae</taxon>
        <taxon>Amycolatopsis</taxon>
    </lineage>
</organism>
<keyword evidence="3 5" id="KW-0238">DNA-binding</keyword>
<evidence type="ECO:0000313" key="7">
    <source>
        <dbReference type="EMBL" id="SDZ03042.1"/>
    </source>
</evidence>
<feature type="DNA-binding region" description="H-T-H motif" evidence="5">
    <location>
        <begin position="25"/>
        <end position="44"/>
    </location>
</feature>
<dbReference type="InterPro" id="IPR050109">
    <property type="entry name" value="HTH-type_TetR-like_transc_reg"/>
</dbReference>
<dbReference type="GO" id="GO:0003700">
    <property type="term" value="F:DNA-binding transcription factor activity"/>
    <property type="evidence" value="ECO:0007669"/>
    <property type="project" value="TreeGrafter"/>
</dbReference>
<dbReference type="Gene3D" id="1.10.357.10">
    <property type="entry name" value="Tetracycline Repressor, domain 2"/>
    <property type="match status" value="1"/>
</dbReference>
<gene>
    <name evidence="7" type="ORF">SAMN05421504_108340</name>
</gene>
<dbReference type="SUPFAM" id="SSF48498">
    <property type="entry name" value="Tetracyclin repressor-like, C-terminal domain"/>
    <property type="match status" value="1"/>
</dbReference>
<evidence type="ECO:0000256" key="5">
    <source>
        <dbReference type="PROSITE-ProRule" id="PRU00335"/>
    </source>
</evidence>
<reference evidence="7 8" key="1">
    <citation type="submission" date="2016-10" db="EMBL/GenBank/DDBJ databases">
        <authorList>
            <person name="de Groot N.N."/>
        </authorList>
    </citation>
    <scope>NUCLEOTIDE SEQUENCE [LARGE SCALE GENOMIC DNA]</scope>
    <source>
        <strain evidence="7 8">CPCC 202699</strain>
    </source>
</reference>
<protein>
    <submittedName>
        <fullName evidence="7">TetR/AcrR family transcriptional regulator, tetracycline repressor protein</fullName>
    </submittedName>
</protein>
<dbReference type="GO" id="GO:0045892">
    <property type="term" value="P:negative regulation of DNA-templated transcription"/>
    <property type="evidence" value="ECO:0007669"/>
    <property type="project" value="InterPro"/>
</dbReference>
<dbReference type="Proteomes" id="UP000199515">
    <property type="component" value="Unassembled WGS sequence"/>
</dbReference>
<dbReference type="InterPro" id="IPR023772">
    <property type="entry name" value="DNA-bd_HTH_TetR-type_CS"/>
</dbReference>
<evidence type="ECO:0000256" key="2">
    <source>
        <dbReference type="ARBA" id="ARBA00023015"/>
    </source>
</evidence>
<dbReference type="Pfam" id="PF02909">
    <property type="entry name" value="TetR_C_1"/>
    <property type="match status" value="1"/>
</dbReference>
<dbReference type="PANTHER" id="PTHR30055:SF151">
    <property type="entry name" value="TRANSCRIPTIONAL REGULATORY PROTEIN"/>
    <property type="match status" value="1"/>
</dbReference>
<sequence>MALVREEVVKTALRLLDEVGLENLSLRKLARELGIQAPTLYWHFKNKQDLLDEMHAAAMAAMDGLDGAPGPGAEWDAWLAWMARRIRRGMLAHRDGALLASAARPIGERWEHVESVLEMLGKAGFTPDAALRGIGVLTDFVLGTTLEEQQAANRAEVPAAPDPARFPAAHAAVLAASDHDRRFEHGLALILDGMRASTSER</sequence>
<dbReference type="InterPro" id="IPR003012">
    <property type="entry name" value="Tet_transcr_reg_TetR"/>
</dbReference>
<feature type="domain" description="HTH tetR-type" evidence="6">
    <location>
        <begin position="2"/>
        <end position="62"/>
    </location>
</feature>
<dbReference type="RefSeq" id="WP_091295939.1">
    <property type="nucleotide sequence ID" value="NZ_FNON01000008.1"/>
</dbReference>
<dbReference type="OrthoDB" id="3819648at2"/>
<dbReference type="PRINTS" id="PR00400">
    <property type="entry name" value="TETREPRESSOR"/>
</dbReference>
<proteinExistence type="predicted"/>
<keyword evidence="8" id="KW-1185">Reference proteome</keyword>
<evidence type="ECO:0000256" key="4">
    <source>
        <dbReference type="ARBA" id="ARBA00023163"/>
    </source>
</evidence>
<accession>A0A1H3PP90</accession>
<dbReference type="GO" id="GO:0046677">
    <property type="term" value="P:response to antibiotic"/>
    <property type="evidence" value="ECO:0007669"/>
    <property type="project" value="InterPro"/>
</dbReference>
<keyword evidence="4" id="KW-0804">Transcription</keyword>
<dbReference type="InterPro" id="IPR009057">
    <property type="entry name" value="Homeodomain-like_sf"/>
</dbReference>
<dbReference type="InterPro" id="IPR036271">
    <property type="entry name" value="Tet_transcr_reg_TetR-rel_C_sf"/>
</dbReference>
<dbReference type="InterPro" id="IPR004111">
    <property type="entry name" value="Repressor_TetR_C"/>
</dbReference>
<evidence type="ECO:0000256" key="3">
    <source>
        <dbReference type="ARBA" id="ARBA00023125"/>
    </source>
</evidence>
<keyword evidence="2" id="KW-0805">Transcription regulation</keyword>
<dbReference type="Gene3D" id="1.10.10.60">
    <property type="entry name" value="Homeodomain-like"/>
    <property type="match status" value="1"/>
</dbReference>
<evidence type="ECO:0000259" key="6">
    <source>
        <dbReference type="PROSITE" id="PS50977"/>
    </source>
</evidence>
<dbReference type="STRING" id="589385.SAMN05421504_108340"/>
<keyword evidence="1" id="KW-0678">Repressor</keyword>
<dbReference type="Pfam" id="PF00440">
    <property type="entry name" value="TetR_N"/>
    <property type="match status" value="1"/>
</dbReference>
<dbReference type="InterPro" id="IPR001647">
    <property type="entry name" value="HTH_TetR"/>
</dbReference>
<dbReference type="PRINTS" id="PR00455">
    <property type="entry name" value="HTHTETR"/>
</dbReference>